<dbReference type="EMBL" id="JACVHF010000021">
    <property type="protein sequence ID" value="MBC9785946.1"/>
    <property type="molecule type" value="Genomic_DNA"/>
</dbReference>
<name>A0ABR7T8J7_HELCL</name>
<dbReference type="Proteomes" id="UP000617402">
    <property type="component" value="Unassembled WGS sequence"/>
</dbReference>
<evidence type="ECO:0000313" key="2">
    <source>
        <dbReference type="Proteomes" id="UP000617402"/>
    </source>
</evidence>
<reference evidence="1 2" key="1">
    <citation type="submission" date="2020-07" db="EMBL/GenBank/DDBJ databases">
        <title>Draft whole-genome sequence of Heliobacterium chlorum DSM 3682, type strain.</title>
        <authorList>
            <person name="Kyndt J.A."/>
            <person name="Meyer T.E."/>
            <person name="Imhoff J.F."/>
        </authorList>
    </citation>
    <scope>NUCLEOTIDE SEQUENCE [LARGE SCALE GENOMIC DNA]</scope>
    <source>
        <strain evidence="1 2">DSM 3682</strain>
    </source>
</reference>
<organism evidence="1 2">
    <name type="scientific">Heliobacterium chlorum</name>
    <dbReference type="NCBI Taxonomy" id="2698"/>
    <lineage>
        <taxon>Bacteria</taxon>
        <taxon>Bacillati</taxon>
        <taxon>Bacillota</taxon>
        <taxon>Clostridia</taxon>
        <taxon>Eubacteriales</taxon>
        <taxon>Heliobacteriaceae</taxon>
        <taxon>Heliobacterium</taxon>
    </lineage>
</organism>
<gene>
    <name evidence="1" type="ORF">H1S01_15785</name>
</gene>
<evidence type="ECO:0000313" key="1">
    <source>
        <dbReference type="EMBL" id="MBC9785946.1"/>
    </source>
</evidence>
<accession>A0ABR7T8J7</accession>
<protein>
    <submittedName>
        <fullName evidence="1">Uncharacterized protein</fullName>
    </submittedName>
</protein>
<sequence>MKSVQDLTSADNKSIGFDYQYYYFLYLLLGLKVGQQIGIEVKDDIHLDLPNEEQILLQLKHSVQTQKSGAIINLTELDKDLWHTIDNWVKNINDITQGRKELTKQLEFIKKTKFVLVSNKSVKQIRFLNNVIEFKKRVMSISNIKDYIKDLSKTTTSKNLQDYILNLFSQDDKWLSLFLDNLYFELEEDDLISKIKNSIKEKHVPESKIEDVFSAIDSNIRRHIYFTVKSQKKIIISFEEFYKKYNLLFDRGRNKKLPIRKRELSFSEPLDKQIFIKQLIDIFEVEPNDTDKMIEFTRYMLQINNHLEEWVNEGLLIEEDVEKFEKDAKLKWQNIHREAYRKVLLGMKIEGSNPIEKTIIEQALVCLDQVRKIELVLDETKLDTEMSNGEFYSLSDKPLIGWRLDWEERYNKC</sequence>
<proteinExistence type="predicted"/>
<keyword evidence="2" id="KW-1185">Reference proteome</keyword>
<dbReference type="RefSeq" id="WP_188041376.1">
    <property type="nucleotide sequence ID" value="NZ_JACVHF010000021.1"/>
</dbReference>
<comment type="caution">
    <text evidence="1">The sequence shown here is derived from an EMBL/GenBank/DDBJ whole genome shotgun (WGS) entry which is preliminary data.</text>
</comment>